<reference evidence="5" key="1">
    <citation type="submission" date="2021-02" db="EMBL/GenBank/DDBJ databases">
        <authorList>
            <person name="Nowell W R."/>
        </authorList>
    </citation>
    <scope>NUCLEOTIDE SEQUENCE</scope>
</reference>
<dbReference type="EMBL" id="CAJNOE010000364">
    <property type="protein sequence ID" value="CAF1175369.1"/>
    <property type="molecule type" value="Genomic_DNA"/>
</dbReference>
<dbReference type="InterPro" id="IPR012317">
    <property type="entry name" value="Poly(ADP-ribose)pol_cat_dom"/>
</dbReference>
<dbReference type="InterPro" id="IPR051712">
    <property type="entry name" value="ARTD-AVP"/>
</dbReference>
<dbReference type="GO" id="GO:0003950">
    <property type="term" value="F:NAD+ poly-ADP-ribosyltransferase activity"/>
    <property type="evidence" value="ECO:0007669"/>
    <property type="project" value="InterPro"/>
</dbReference>
<evidence type="ECO:0000313" key="4">
    <source>
        <dbReference type="EMBL" id="CAF3613967.1"/>
    </source>
</evidence>
<evidence type="ECO:0000313" key="6">
    <source>
        <dbReference type="Proteomes" id="UP000663844"/>
    </source>
</evidence>
<dbReference type="InterPro" id="IPR029071">
    <property type="entry name" value="Ubiquitin-like_domsf"/>
</dbReference>
<dbReference type="Gene3D" id="3.10.20.90">
    <property type="entry name" value="Phosphatidylinositol 3-kinase Catalytic Subunit, Chain A, domain 1"/>
    <property type="match status" value="1"/>
</dbReference>
<evidence type="ECO:0000313" key="2">
    <source>
        <dbReference type="EMBL" id="CAF1175369.1"/>
    </source>
</evidence>
<dbReference type="EMBL" id="CAJOAZ010002729">
    <property type="protein sequence ID" value="CAF3954567.1"/>
    <property type="molecule type" value="Genomic_DNA"/>
</dbReference>
<dbReference type="AlphaFoldDB" id="A0A819L459"/>
<sequence length="628" mass="72423">MASKSTANNNFKISIRIRSNGAVVHPTVHLKTTILDIIRDVCEQNGLNEPEQYYLAFNNDVLEYNETVEKLNLHTLASSTFAPELCTKTSYLLKPSPHIGKHIILTSLKKLLPTEVLNIHLPFKVEDFIPDYVKKIGEQIAFNKGLSQTNTTLALSHTKPNNITRLIPLPVFGHTIIDDLPYMKLTIPLDPDKFDWHILLKHLADDLEIDIDDLVILKATRGSTIVILALKRLPSTSKETLDKFTKKISTIYKEATSKVKEYVKKLVSASPKDYQDISGIHVELTNFDKIMNDEILIPDDIDLFYELNERPAIIDDHTWTLLKEKSRHITICISDAFKNCEQEYVINCIIQICNDELANDYRDYSSTLSDKKNERILFHGVKDRKHFDGIFEENFCFMGKTDIGWYGQGIYFTSSPNYAISYDKTGEKINYIICSIVSLGKTLHINNMNYKGKPLHPDYNSHYVQVDTEKKSNRPIKNNKDKYYEEFVIKDKKQILPLYIIGLRESDRFVIWRDAKIANQENTNTYKKLKETYNFNIYGSETSDDALKLLKHKLFNKSTLCVVVTNGADDGKGFAIECRKERLEILIIVYCMNVAYHQKWVDELVGEPKIKVTKSQTDIFNYIKEKLF</sequence>
<dbReference type="PANTHER" id="PTHR45740">
    <property type="entry name" value="POLY [ADP-RIBOSE] POLYMERASE"/>
    <property type="match status" value="1"/>
</dbReference>
<dbReference type="GO" id="GO:1990404">
    <property type="term" value="F:NAD+-protein mono-ADP-ribosyltransferase activity"/>
    <property type="evidence" value="ECO:0007669"/>
    <property type="project" value="TreeGrafter"/>
</dbReference>
<evidence type="ECO:0000259" key="1">
    <source>
        <dbReference type="Pfam" id="PF00644"/>
    </source>
</evidence>
<proteinExistence type="predicted"/>
<evidence type="ECO:0000313" key="5">
    <source>
        <dbReference type="EMBL" id="CAF3954567.1"/>
    </source>
</evidence>
<dbReference type="Proteomes" id="UP000663860">
    <property type="component" value="Unassembled WGS sequence"/>
</dbReference>
<organism evidence="5 6">
    <name type="scientific">Adineta steineri</name>
    <dbReference type="NCBI Taxonomy" id="433720"/>
    <lineage>
        <taxon>Eukaryota</taxon>
        <taxon>Metazoa</taxon>
        <taxon>Spiralia</taxon>
        <taxon>Gnathifera</taxon>
        <taxon>Rotifera</taxon>
        <taxon>Eurotatoria</taxon>
        <taxon>Bdelloidea</taxon>
        <taxon>Adinetida</taxon>
        <taxon>Adinetidae</taxon>
        <taxon>Adineta</taxon>
    </lineage>
</organism>
<dbReference type="Proteomes" id="UP000663844">
    <property type="component" value="Unassembled WGS sequence"/>
</dbReference>
<dbReference type="PANTHER" id="PTHR45740:SF6">
    <property type="entry name" value="PROTEIN MONO-ADP-RIBOSYLTRANSFERASE PARP12"/>
    <property type="match status" value="1"/>
</dbReference>
<protein>
    <recommendedName>
        <fullName evidence="1">PARP catalytic domain-containing protein</fullName>
    </recommendedName>
</protein>
<evidence type="ECO:0000313" key="3">
    <source>
        <dbReference type="EMBL" id="CAF1480537.1"/>
    </source>
</evidence>
<dbReference type="Gene3D" id="3.90.228.10">
    <property type="match status" value="1"/>
</dbReference>
<dbReference type="EMBL" id="CAJNOG010001934">
    <property type="protein sequence ID" value="CAF1480537.1"/>
    <property type="molecule type" value="Genomic_DNA"/>
</dbReference>
<gene>
    <name evidence="2" type="ORF">IZO911_LOCUS27141</name>
    <name evidence="3" type="ORF">JYZ213_LOCUS42347</name>
    <name evidence="4" type="ORF">KXQ929_LOCUS5793</name>
    <name evidence="5" type="ORF">OXD698_LOCUS26893</name>
</gene>
<name>A0A819L459_9BILA</name>
<dbReference type="SUPFAM" id="SSF56399">
    <property type="entry name" value="ADP-ribosylation"/>
    <property type="match status" value="1"/>
</dbReference>
<dbReference type="Pfam" id="PF00644">
    <property type="entry name" value="PARP"/>
    <property type="match status" value="1"/>
</dbReference>
<dbReference type="Proteomes" id="UP000663845">
    <property type="component" value="Unassembled WGS sequence"/>
</dbReference>
<accession>A0A819L459</accession>
<feature type="domain" description="PARP catalytic" evidence="1">
    <location>
        <begin position="343"/>
        <end position="503"/>
    </location>
</feature>
<dbReference type="GO" id="GO:0005634">
    <property type="term" value="C:nucleus"/>
    <property type="evidence" value="ECO:0007669"/>
    <property type="project" value="TreeGrafter"/>
</dbReference>
<dbReference type="Proteomes" id="UP000663868">
    <property type="component" value="Unassembled WGS sequence"/>
</dbReference>
<dbReference type="EMBL" id="CAJOBB010000216">
    <property type="protein sequence ID" value="CAF3613967.1"/>
    <property type="molecule type" value="Genomic_DNA"/>
</dbReference>
<comment type="caution">
    <text evidence="5">The sequence shown here is derived from an EMBL/GenBank/DDBJ whole genome shotgun (WGS) entry which is preliminary data.</text>
</comment>
<dbReference type="SUPFAM" id="SSF54236">
    <property type="entry name" value="Ubiquitin-like"/>
    <property type="match status" value="1"/>
</dbReference>